<name>A0AAV0BQB7_PHAPC</name>
<feature type="compositionally biased region" description="Basic and acidic residues" evidence="1">
    <location>
        <begin position="571"/>
        <end position="600"/>
    </location>
</feature>
<protein>
    <submittedName>
        <fullName evidence="3">Expressed protein</fullName>
    </submittedName>
</protein>
<sequence>MLNRHKHSRQLSGHHGRLLIQHSSHFASSRELVAKRSLLIRGTTQETFNNEQPPRASEIISQGAFYPTKSSLNPQLARQESNPEQIVIQPGLAIGPTSVPTASSIQLISTATPTTTGVVQNRVNSAPAVTLSKSSPVATSSCSLASCRPKNSLPAATNLSSSTPASSSGNQDFFSSISSNPAGIFLITLIGILTLGITAAILSFALRRWCNRRRKSVIDEDTWKFLDTPKEFYKGLKPEEDALSVKDSEKSFEPNLKLAPLEPTLSGCNTPSNPFKTHIQQQNRRNTLAVIPEYNTVPQFHHCLDISTQDQRRMSCLVGGKTMDWMNSSVSQPRMFGGMILAPYGSNIEAIRFCEPTGPVPELMLQKPSEEGAVTTADSSPPVEIILPSPDPVYISDSRGSQIQSRLALTPTQKAQFRTSMVSPLSPRGEDLNDMTRTQSMILSKKLPGQPLSREISQAFSEISTTVETLLERATVQKTDLRANLMVAIMKDKGMEREDLEVLQPKETSLLNLSREMEKDSGNLLPPLPSKDEMVSCWSPSGVLSGSYGFLETPNFYNPIEKLQPATPRPLEYHKRSQSSDEENHPESTSEDMSRQKSDESYYPFELLSF</sequence>
<evidence type="ECO:0000313" key="3">
    <source>
        <dbReference type="EMBL" id="CAH7688236.1"/>
    </source>
</evidence>
<feature type="transmembrane region" description="Helical" evidence="2">
    <location>
        <begin position="182"/>
        <end position="206"/>
    </location>
</feature>
<evidence type="ECO:0000313" key="4">
    <source>
        <dbReference type="Proteomes" id="UP001153365"/>
    </source>
</evidence>
<keyword evidence="2" id="KW-1133">Transmembrane helix</keyword>
<keyword evidence="2" id="KW-0812">Transmembrane</keyword>
<reference evidence="3" key="1">
    <citation type="submission" date="2022-06" db="EMBL/GenBank/DDBJ databases">
        <authorList>
            <consortium name="SYNGENTA / RWTH Aachen University"/>
        </authorList>
    </citation>
    <scope>NUCLEOTIDE SEQUENCE</scope>
</reference>
<comment type="caution">
    <text evidence="3">The sequence shown here is derived from an EMBL/GenBank/DDBJ whole genome shotgun (WGS) entry which is preliminary data.</text>
</comment>
<dbReference type="EMBL" id="CALTRL010005964">
    <property type="protein sequence ID" value="CAH7688236.1"/>
    <property type="molecule type" value="Genomic_DNA"/>
</dbReference>
<keyword evidence="2" id="KW-0472">Membrane</keyword>
<keyword evidence="4" id="KW-1185">Reference proteome</keyword>
<feature type="region of interest" description="Disordered" evidence="1">
    <location>
        <begin position="561"/>
        <end position="610"/>
    </location>
</feature>
<accession>A0AAV0BQB7</accession>
<dbReference type="Proteomes" id="UP001153365">
    <property type="component" value="Unassembled WGS sequence"/>
</dbReference>
<organism evidence="3 4">
    <name type="scientific">Phakopsora pachyrhizi</name>
    <name type="common">Asian soybean rust disease fungus</name>
    <dbReference type="NCBI Taxonomy" id="170000"/>
    <lineage>
        <taxon>Eukaryota</taxon>
        <taxon>Fungi</taxon>
        <taxon>Dikarya</taxon>
        <taxon>Basidiomycota</taxon>
        <taxon>Pucciniomycotina</taxon>
        <taxon>Pucciniomycetes</taxon>
        <taxon>Pucciniales</taxon>
        <taxon>Phakopsoraceae</taxon>
        <taxon>Phakopsora</taxon>
    </lineage>
</organism>
<evidence type="ECO:0000256" key="1">
    <source>
        <dbReference type="SAM" id="MobiDB-lite"/>
    </source>
</evidence>
<proteinExistence type="predicted"/>
<dbReference type="AlphaFoldDB" id="A0AAV0BQB7"/>
<gene>
    <name evidence="3" type="ORF">PPACK8108_LOCUS23172</name>
</gene>
<evidence type="ECO:0000256" key="2">
    <source>
        <dbReference type="SAM" id="Phobius"/>
    </source>
</evidence>